<dbReference type="RefSeq" id="WP_081506490.1">
    <property type="nucleotide sequence ID" value="NZ_CP020474.1"/>
</dbReference>
<name>A0A1V0RKF7_9RHOB</name>
<evidence type="ECO:0000313" key="4">
    <source>
        <dbReference type="EMBL" id="ARE82244.1"/>
    </source>
</evidence>
<evidence type="ECO:0000313" key="5">
    <source>
        <dbReference type="Proteomes" id="UP000192273"/>
    </source>
</evidence>
<dbReference type="GO" id="GO:1902201">
    <property type="term" value="P:negative regulation of bacterial-type flagellum-dependent cell motility"/>
    <property type="evidence" value="ECO:0007669"/>
    <property type="project" value="TreeGrafter"/>
</dbReference>
<dbReference type="PROSITE" id="PS50887">
    <property type="entry name" value="GGDEF"/>
    <property type="match status" value="1"/>
</dbReference>
<feature type="transmembrane region" description="Helical" evidence="2">
    <location>
        <begin position="35"/>
        <end position="53"/>
    </location>
</feature>
<keyword evidence="2" id="KW-0812">Transmembrane</keyword>
<dbReference type="SUPFAM" id="SSF55073">
    <property type="entry name" value="Nucleotide cyclase"/>
    <property type="match status" value="1"/>
</dbReference>
<dbReference type="PANTHER" id="PTHR45138:SF24">
    <property type="entry name" value="DIGUANYLATE CYCLASE DGCC-RELATED"/>
    <property type="match status" value="1"/>
</dbReference>
<feature type="transmembrane region" description="Helical" evidence="2">
    <location>
        <begin position="12"/>
        <end position="29"/>
    </location>
</feature>
<dbReference type="Pfam" id="PF00990">
    <property type="entry name" value="GGDEF"/>
    <property type="match status" value="1"/>
</dbReference>
<proteinExistence type="predicted"/>
<dbReference type="GO" id="GO:0005886">
    <property type="term" value="C:plasma membrane"/>
    <property type="evidence" value="ECO:0007669"/>
    <property type="project" value="TreeGrafter"/>
</dbReference>
<dbReference type="CDD" id="cd01949">
    <property type="entry name" value="GGDEF"/>
    <property type="match status" value="1"/>
</dbReference>
<dbReference type="FunFam" id="3.30.70.270:FF:000001">
    <property type="entry name" value="Diguanylate cyclase domain protein"/>
    <property type="match status" value="1"/>
</dbReference>
<dbReference type="NCBIfam" id="TIGR00254">
    <property type="entry name" value="GGDEF"/>
    <property type="match status" value="1"/>
</dbReference>
<dbReference type="EMBL" id="CP020474">
    <property type="protein sequence ID" value="ARE82244.1"/>
    <property type="molecule type" value="Genomic_DNA"/>
</dbReference>
<dbReference type="AlphaFoldDB" id="A0A1V0RKF7"/>
<dbReference type="InterPro" id="IPR029787">
    <property type="entry name" value="Nucleotide_cyclase"/>
</dbReference>
<protein>
    <recommendedName>
        <fullName evidence="1">diguanylate cyclase</fullName>
        <ecNumber evidence="1">2.7.7.65</ecNumber>
    </recommendedName>
</protein>
<sequence>MRRQIESAGDVRRFAALICLGVLIVDTLLRDLALLPGALTAVMIAAPLAYAMGQRLRANQRHAQALEHALHHDSLTGLRSRASLRAGVPGDTARPCAVIVADIDHFKRFNDCHGHAAGDLALRHFAQLLRENCRAGDLVARLGGEEFVILMPMTSPANALRAANRMARRIRQGPVFLDTGPQTLTASFGVAALLPGDTLDAGLQRADRALYRAKGAGRDRACLHDPALDAGPGQTGATQIHHNP</sequence>
<dbReference type="InterPro" id="IPR043128">
    <property type="entry name" value="Rev_trsase/Diguanyl_cyclase"/>
</dbReference>
<dbReference type="PANTHER" id="PTHR45138">
    <property type="entry name" value="REGULATORY COMPONENTS OF SENSORY TRANSDUCTION SYSTEM"/>
    <property type="match status" value="1"/>
</dbReference>
<keyword evidence="2" id="KW-1133">Transmembrane helix</keyword>
<reference evidence="4 5" key="1">
    <citation type="submission" date="2017-03" db="EMBL/GenBank/DDBJ databases">
        <title>Genome Sequence of Roseovarius mucosus strain SMR3 Isolated from a culture of the Diatom Skeletonema marinoi.</title>
        <authorList>
            <person name="Topel M."/>
            <person name="Pinder M."/>
            <person name="Johansson O.N."/>
            <person name="Kourtchenko O."/>
            <person name="Godhe A."/>
            <person name="Clarke A.K."/>
        </authorList>
    </citation>
    <scope>NUCLEOTIDE SEQUENCE [LARGE SCALE GENOMIC DNA]</scope>
    <source>
        <strain evidence="4 5">SMR3</strain>
    </source>
</reference>
<dbReference type="Gene3D" id="3.30.70.270">
    <property type="match status" value="1"/>
</dbReference>
<feature type="domain" description="GGDEF" evidence="3">
    <location>
        <begin position="94"/>
        <end position="226"/>
    </location>
</feature>
<dbReference type="KEGG" id="rmm:ROSMUCSMR3_00744"/>
<dbReference type="GO" id="GO:0043709">
    <property type="term" value="P:cell adhesion involved in single-species biofilm formation"/>
    <property type="evidence" value="ECO:0007669"/>
    <property type="project" value="TreeGrafter"/>
</dbReference>
<dbReference type="SMART" id="SM00267">
    <property type="entry name" value="GGDEF"/>
    <property type="match status" value="1"/>
</dbReference>
<evidence type="ECO:0000259" key="3">
    <source>
        <dbReference type="PROSITE" id="PS50887"/>
    </source>
</evidence>
<evidence type="ECO:0000256" key="1">
    <source>
        <dbReference type="ARBA" id="ARBA00012528"/>
    </source>
</evidence>
<gene>
    <name evidence="4" type="primary">pleD</name>
    <name evidence="4" type="ORF">ROSMUCSMR3_00744</name>
</gene>
<dbReference type="EC" id="2.7.7.65" evidence="1"/>
<keyword evidence="2" id="KW-0472">Membrane</keyword>
<dbReference type="GO" id="GO:0052621">
    <property type="term" value="F:diguanylate cyclase activity"/>
    <property type="evidence" value="ECO:0007669"/>
    <property type="project" value="UniProtKB-EC"/>
</dbReference>
<dbReference type="OrthoDB" id="9812260at2"/>
<dbReference type="Proteomes" id="UP000192273">
    <property type="component" value="Chromosome"/>
</dbReference>
<organism evidence="4 5">
    <name type="scientific">Roseovarius mucosus</name>
    <dbReference type="NCBI Taxonomy" id="215743"/>
    <lineage>
        <taxon>Bacteria</taxon>
        <taxon>Pseudomonadati</taxon>
        <taxon>Pseudomonadota</taxon>
        <taxon>Alphaproteobacteria</taxon>
        <taxon>Rhodobacterales</taxon>
        <taxon>Roseobacteraceae</taxon>
        <taxon>Roseovarius</taxon>
    </lineage>
</organism>
<keyword evidence="5" id="KW-1185">Reference proteome</keyword>
<accession>A0A1V0RKF7</accession>
<dbReference type="InterPro" id="IPR000160">
    <property type="entry name" value="GGDEF_dom"/>
</dbReference>
<dbReference type="InterPro" id="IPR050469">
    <property type="entry name" value="Diguanylate_Cyclase"/>
</dbReference>
<evidence type="ECO:0000256" key="2">
    <source>
        <dbReference type="SAM" id="Phobius"/>
    </source>
</evidence>